<organism evidence="1 2">
    <name type="scientific">Molorchus minor</name>
    <dbReference type="NCBI Taxonomy" id="1323400"/>
    <lineage>
        <taxon>Eukaryota</taxon>
        <taxon>Metazoa</taxon>
        <taxon>Ecdysozoa</taxon>
        <taxon>Arthropoda</taxon>
        <taxon>Hexapoda</taxon>
        <taxon>Insecta</taxon>
        <taxon>Pterygota</taxon>
        <taxon>Neoptera</taxon>
        <taxon>Endopterygota</taxon>
        <taxon>Coleoptera</taxon>
        <taxon>Polyphaga</taxon>
        <taxon>Cucujiformia</taxon>
        <taxon>Chrysomeloidea</taxon>
        <taxon>Cerambycidae</taxon>
        <taxon>Lamiinae</taxon>
        <taxon>Monochamini</taxon>
        <taxon>Molorchus</taxon>
    </lineage>
</organism>
<dbReference type="PANTHER" id="PTHR15010:SF0">
    <property type="entry name" value="ACYLOXYACYL HYDROLASE"/>
    <property type="match status" value="1"/>
</dbReference>
<comment type="caution">
    <text evidence="1">The sequence shown here is derived from an EMBL/GenBank/DDBJ whole genome shotgun (WGS) entry which is preliminary data.</text>
</comment>
<sequence>MALPVMTELFMHKQFREIKPQTIQQLLYMPCRGMMFVTSLYFSFKGTISHMTTPVEFRKNVMQALDILNTKLPKNSHVVLMGLVNADFIYDNMANKLHPIGLLNKNVRYRDMYNWFNCLQIGPCTGWLNSNKTLRKVTTLRANELTDVLKDIARNEKFEFFKLHFIGNPINFVMEQNKINVPDLLEAVDSLHPNQKAQPILADVVWTSLANNLPMEVLGPINRNNKLIKTLFEDQGGH</sequence>
<dbReference type="SUPFAM" id="SSF52266">
    <property type="entry name" value="SGNH hydrolase"/>
    <property type="match status" value="1"/>
</dbReference>
<evidence type="ECO:0000313" key="1">
    <source>
        <dbReference type="EMBL" id="KAJ8976122.1"/>
    </source>
</evidence>
<keyword evidence="2" id="KW-1185">Reference proteome</keyword>
<accession>A0ABQ9JDV3</accession>
<dbReference type="Proteomes" id="UP001162164">
    <property type="component" value="Unassembled WGS sequence"/>
</dbReference>
<dbReference type="InterPro" id="IPR039676">
    <property type="entry name" value="AOAH"/>
</dbReference>
<gene>
    <name evidence="1" type="ORF">NQ317_019387</name>
</gene>
<dbReference type="Pfam" id="PF00657">
    <property type="entry name" value="Lipase_GDSL"/>
    <property type="match status" value="1"/>
</dbReference>
<protein>
    <recommendedName>
        <fullName evidence="3">Endonuclease/exonuclease/phosphatase domain-containing protein</fullName>
    </recommendedName>
</protein>
<proteinExistence type="predicted"/>
<name>A0ABQ9JDV3_9CUCU</name>
<reference evidence="1" key="1">
    <citation type="journal article" date="2023" name="Insect Mol. Biol.">
        <title>Genome sequencing provides insights into the evolution of gene families encoding plant cell wall-degrading enzymes in longhorned beetles.</title>
        <authorList>
            <person name="Shin N.R."/>
            <person name="Okamura Y."/>
            <person name="Kirsch R."/>
            <person name="Pauchet Y."/>
        </authorList>
    </citation>
    <scope>NUCLEOTIDE SEQUENCE</scope>
    <source>
        <strain evidence="1">MMC_N1</strain>
    </source>
</reference>
<dbReference type="EMBL" id="JAPWTJ010000723">
    <property type="protein sequence ID" value="KAJ8976122.1"/>
    <property type="molecule type" value="Genomic_DNA"/>
</dbReference>
<dbReference type="PANTHER" id="PTHR15010">
    <property type="entry name" value="ACYLOXYACYL HYDROLASE"/>
    <property type="match status" value="1"/>
</dbReference>
<evidence type="ECO:0008006" key="3">
    <source>
        <dbReference type="Google" id="ProtNLM"/>
    </source>
</evidence>
<evidence type="ECO:0000313" key="2">
    <source>
        <dbReference type="Proteomes" id="UP001162164"/>
    </source>
</evidence>
<dbReference type="InterPro" id="IPR001087">
    <property type="entry name" value="GDSL"/>
</dbReference>